<dbReference type="Pfam" id="PF24626">
    <property type="entry name" value="SH3_Tf2-1"/>
    <property type="match status" value="1"/>
</dbReference>
<evidence type="ECO:0000259" key="2">
    <source>
        <dbReference type="Pfam" id="PF24626"/>
    </source>
</evidence>
<evidence type="ECO:0000256" key="1">
    <source>
        <dbReference type="SAM" id="SignalP"/>
    </source>
</evidence>
<organism evidence="3 4">
    <name type="scientific">Solanum verrucosum</name>
    <dbReference type="NCBI Taxonomy" id="315347"/>
    <lineage>
        <taxon>Eukaryota</taxon>
        <taxon>Viridiplantae</taxon>
        <taxon>Streptophyta</taxon>
        <taxon>Embryophyta</taxon>
        <taxon>Tracheophyta</taxon>
        <taxon>Spermatophyta</taxon>
        <taxon>Magnoliopsida</taxon>
        <taxon>eudicotyledons</taxon>
        <taxon>Gunneridae</taxon>
        <taxon>Pentapetalae</taxon>
        <taxon>asterids</taxon>
        <taxon>lamiids</taxon>
        <taxon>Solanales</taxon>
        <taxon>Solanaceae</taxon>
        <taxon>Solanoideae</taxon>
        <taxon>Solaneae</taxon>
        <taxon>Solanum</taxon>
    </lineage>
</organism>
<proteinExistence type="predicted"/>
<gene>
    <name evidence="3" type="ORF">MTR67_016323</name>
</gene>
<feature type="domain" description="Tf2-1-like SH3-like" evidence="2">
    <location>
        <begin position="98"/>
        <end position="127"/>
    </location>
</feature>
<reference evidence="3" key="1">
    <citation type="submission" date="2023-08" db="EMBL/GenBank/DDBJ databases">
        <title>A de novo genome assembly of Solanum verrucosum Schlechtendal, a Mexican diploid species geographically isolated from the other diploid A-genome species in potato relatives.</title>
        <authorList>
            <person name="Hosaka K."/>
        </authorList>
    </citation>
    <scope>NUCLEOTIDE SEQUENCE</scope>
    <source>
        <tissue evidence="3">Young leaves</tissue>
    </source>
</reference>
<name>A0AAF0QI75_SOLVR</name>
<protein>
    <recommendedName>
        <fullName evidence="2">Tf2-1-like SH3-like domain-containing protein</fullName>
    </recommendedName>
</protein>
<dbReference type="AlphaFoldDB" id="A0AAF0QI75"/>
<feature type="chain" id="PRO_5042033238" description="Tf2-1-like SH3-like domain-containing protein" evidence="1">
    <location>
        <begin position="18"/>
        <end position="144"/>
    </location>
</feature>
<keyword evidence="4" id="KW-1185">Reference proteome</keyword>
<dbReference type="Proteomes" id="UP001234989">
    <property type="component" value="Chromosome 4"/>
</dbReference>
<dbReference type="EMBL" id="CP133615">
    <property type="protein sequence ID" value="WMV22938.1"/>
    <property type="molecule type" value="Genomic_DNA"/>
</dbReference>
<evidence type="ECO:0000313" key="3">
    <source>
        <dbReference type="EMBL" id="WMV22938.1"/>
    </source>
</evidence>
<evidence type="ECO:0000313" key="4">
    <source>
        <dbReference type="Proteomes" id="UP001234989"/>
    </source>
</evidence>
<accession>A0AAF0QI75</accession>
<feature type="signal peptide" evidence="1">
    <location>
        <begin position="1"/>
        <end position="17"/>
    </location>
</feature>
<sequence length="144" mass="16648">MVMQFSFPWYLMRFVMCLMPYPSFYPSWRVSHSHPGITWLSPYYVMLNCIAKSMTLKIPGQGYLAYLAYIREIDVEPLFIESIPVVFEFKEVFPTDLLGPVAYRLALPCSLSGVHPVFNVCMLKKYYEDQGDKVRGSSMETSSN</sequence>
<keyword evidence="1" id="KW-0732">Signal</keyword>
<dbReference type="InterPro" id="IPR056924">
    <property type="entry name" value="SH3_Tf2-1"/>
</dbReference>